<keyword evidence="1" id="KW-1003">Cell membrane</keyword>
<evidence type="ECO:0000256" key="6">
    <source>
        <dbReference type="ARBA" id="ARBA00023316"/>
    </source>
</evidence>
<evidence type="ECO:0000256" key="3">
    <source>
        <dbReference type="ARBA" id="ARBA00022989"/>
    </source>
</evidence>
<gene>
    <name evidence="8" type="ORF">MGWOODY_Tha1960</name>
</gene>
<proteinExistence type="inferred from homology"/>
<dbReference type="GO" id="GO:0016829">
    <property type="term" value="F:lyase activity"/>
    <property type="evidence" value="ECO:0007669"/>
    <property type="project" value="UniProtKB-KW"/>
</dbReference>
<sequence length="366" mass="41018">MTKRDRSKKTSAKASKKHKKSTSSFRKWLISLSVLSFLVIGGVGVTAYWLWELPNLNNSSVRIDVQRGDTLTSMAERWQRDGWLRSALLLRVTARLTKQTRVLRPGEYDIPAGLTNSELLALLASAKAVTYRLTIIEGRPLREALAVIAKAPHLTQDIEPLTTEAVAKVIGVQGNPEGWLYPDTYVYQRHETASAIILQAYQRMQNNLAEAWQNRASGLPYRDAYQALIMASIVEKETGVAYERPMIAGVFVRRLQKNMRLETDPTVIYGLGPEFDGNLTRAHLRDSSNRYNTYRRHGLPPSPIALAGRTAIDAALHPQDGDALYFVAKGDGSHAFSATLAAHNAAVRKYQMRRREDYRSAPKTEQ</sequence>
<dbReference type="FunFam" id="3.30.160.60:FF:000242">
    <property type="entry name" value="Endolytic murein transglycosylase"/>
    <property type="match status" value="1"/>
</dbReference>
<evidence type="ECO:0000313" key="8">
    <source>
        <dbReference type="EMBL" id="CUS40777.1"/>
    </source>
</evidence>
<evidence type="ECO:0000256" key="7">
    <source>
        <dbReference type="SAM" id="Phobius"/>
    </source>
</evidence>
<protein>
    <submittedName>
        <fullName evidence="8">FIG004453: protein YceG like</fullName>
    </submittedName>
</protein>
<dbReference type="Gene3D" id="3.30.160.60">
    <property type="entry name" value="Classic Zinc Finger"/>
    <property type="match status" value="1"/>
</dbReference>
<dbReference type="NCBIfam" id="TIGR00247">
    <property type="entry name" value="endolytic transglycosylase MltG"/>
    <property type="match status" value="1"/>
</dbReference>
<feature type="transmembrane region" description="Helical" evidence="7">
    <location>
        <begin position="28"/>
        <end position="51"/>
    </location>
</feature>
<accession>A0A160TCD4</accession>
<organism evidence="8">
    <name type="scientific">hydrothermal vent metagenome</name>
    <dbReference type="NCBI Taxonomy" id="652676"/>
    <lineage>
        <taxon>unclassified sequences</taxon>
        <taxon>metagenomes</taxon>
        <taxon>ecological metagenomes</taxon>
    </lineage>
</organism>
<keyword evidence="6" id="KW-0961">Cell wall biogenesis/degradation</keyword>
<keyword evidence="5" id="KW-0456">Lyase</keyword>
<evidence type="ECO:0000256" key="4">
    <source>
        <dbReference type="ARBA" id="ARBA00023136"/>
    </source>
</evidence>
<evidence type="ECO:0000256" key="5">
    <source>
        <dbReference type="ARBA" id="ARBA00023239"/>
    </source>
</evidence>
<keyword evidence="4 7" id="KW-0472">Membrane</keyword>
<dbReference type="Gene3D" id="3.30.1490.480">
    <property type="entry name" value="Endolytic murein transglycosylase"/>
    <property type="match status" value="1"/>
</dbReference>
<dbReference type="AlphaFoldDB" id="A0A160TCD4"/>
<dbReference type="Pfam" id="PF02618">
    <property type="entry name" value="YceG"/>
    <property type="match status" value="1"/>
</dbReference>
<dbReference type="EMBL" id="CZQC01000025">
    <property type="protein sequence ID" value="CUS40777.1"/>
    <property type="molecule type" value="Genomic_DNA"/>
</dbReference>
<dbReference type="InterPro" id="IPR003770">
    <property type="entry name" value="MLTG-like"/>
</dbReference>
<dbReference type="PANTHER" id="PTHR30518:SF2">
    <property type="entry name" value="ENDOLYTIC MUREIN TRANSGLYCOSYLASE"/>
    <property type="match status" value="1"/>
</dbReference>
<dbReference type="HAMAP" id="MF_02065">
    <property type="entry name" value="MltG"/>
    <property type="match status" value="1"/>
</dbReference>
<keyword evidence="2 7" id="KW-0812">Transmembrane</keyword>
<dbReference type="CDD" id="cd08010">
    <property type="entry name" value="MltG_like"/>
    <property type="match status" value="1"/>
</dbReference>
<reference evidence="8" key="1">
    <citation type="submission" date="2015-10" db="EMBL/GenBank/DDBJ databases">
        <authorList>
            <person name="Gilbert D.G."/>
        </authorList>
    </citation>
    <scope>NUCLEOTIDE SEQUENCE</scope>
</reference>
<name>A0A160TCD4_9ZZZZ</name>
<evidence type="ECO:0000256" key="1">
    <source>
        <dbReference type="ARBA" id="ARBA00022475"/>
    </source>
</evidence>
<evidence type="ECO:0000256" key="2">
    <source>
        <dbReference type="ARBA" id="ARBA00022692"/>
    </source>
</evidence>
<keyword evidence="3 7" id="KW-1133">Transmembrane helix</keyword>
<dbReference type="PANTHER" id="PTHR30518">
    <property type="entry name" value="ENDOLYTIC MUREIN TRANSGLYCOSYLASE"/>
    <property type="match status" value="1"/>
</dbReference>
<dbReference type="GO" id="GO:0071555">
    <property type="term" value="P:cell wall organization"/>
    <property type="evidence" value="ECO:0007669"/>
    <property type="project" value="UniProtKB-KW"/>
</dbReference>